<sequence length="104" mass="11647">MMFAVLTLTAVPDHLHGYVTRFLTEADSGIYIGNISRNVCDRLWERVSTTLEDGTSTMIYSDPKREQGFSMLTAGKNSRQIIDLDGLVVVSLRPGRGESKIRNR</sequence>
<evidence type="ECO:0000313" key="1">
    <source>
        <dbReference type="EMBL" id="USR79360.1"/>
    </source>
</evidence>
<reference evidence="1" key="1">
    <citation type="submission" date="2022-06" db="EMBL/GenBank/DDBJ databases">
        <title>Complete Genome Sequence of Arcanobacterium pinnipediorum strain DSM 28752 isolated from a harbour seal.</title>
        <authorList>
            <person name="Borowiak M."/>
            <person name="Kreitlow A."/>
            <person name="Alssahen M."/>
            <person name="Malorny B."/>
            <person name="Laemmler C."/>
            <person name="Prenger-Berninghoff E."/>
            <person name="Siebert U."/>
            <person name="Ploetz M."/>
            <person name="Abdulmawjood A."/>
        </authorList>
    </citation>
    <scope>NUCLEOTIDE SEQUENCE</scope>
    <source>
        <strain evidence="1">DSM 28752</strain>
    </source>
</reference>
<dbReference type="Pfam" id="PF09707">
    <property type="entry name" value="Cas_Cas2CT1978"/>
    <property type="match status" value="1"/>
</dbReference>
<protein>
    <submittedName>
        <fullName evidence="1">Type I-E CRISPR-associated endoribonuclease Cas2e</fullName>
    </submittedName>
</protein>
<proteinExistence type="predicted"/>
<dbReference type="CDD" id="cd09755">
    <property type="entry name" value="Cas2_I-E"/>
    <property type="match status" value="1"/>
</dbReference>
<name>A0ABY5AH89_9ACTO</name>
<gene>
    <name evidence="1" type="primary">cas2e</name>
    <name evidence="1" type="ORF">NG665_08315</name>
</gene>
<dbReference type="RefSeq" id="WP_252673233.1">
    <property type="nucleotide sequence ID" value="NZ_CP099547.1"/>
</dbReference>
<keyword evidence="2" id="KW-1185">Reference proteome</keyword>
<dbReference type="NCBIfam" id="TIGR01873">
    <property type="entry name" value="cas_CT1978"/>
    <property type="match status" value="1"/>
</dbReference>
<dbReference type="InterPro" id="IPR010152">
    <property type="entry name" value="CRISPR-assoc_prot_Cas2_sub"/>
</dbReference>
<dbReference type="EMBL" id="CP099547">
    <property type="protein sequence ID" value="USR79360.1"/>
    <property type="molecule type" value="Genomic_DNA"/>
</dbReference>
<accession>A0ABY5AH89</accession>
<dbReference type="Proteomes" id="UP001056109">
    <property type="component" value="Chromosome"/>
</dbReference>
<evidence type="ECO:0000313" key="2">
    <source>
        <dbReference type="Proteomes" id="UP001056109"/>
    </source>
</evidence>
<organism evidence="1 2">
    <name type="scientific">Arcanobacterium pinnipediorum</name>
    <dbReference type="NCBI Taxonomy" id="1503041"/>
    <lineage>
        <taxon>Bacteria</taxon>
        <taxon>Bacillati</taxon>
        <taxon>Actinomycetota</taxon>
        <taxon>Actinomycetes</taxon>
        <taxon>Actinomycetales</taxon>
        <taxon>Actinomycetaceae</taxon>
        <taxon>Arcanobacterium</taxon>
    </lineage>
</organism>
<dbReference type="Gene3D" id="3.30.70.240">
    <property type="match status" value="1"/>
</dbReference>